<accession>A0A2I1G7L8</accession>
<organism evidence="3 4">
    <name type="scientific">Rhizophagus irregularis</name>
    <dbReference type="NCBI Taxonomy" id="588596"/>
    <lineage>
        <taxon>Eukaryota</taxon>
        <taxon>Fungi</taxon>
        <taxon>Fungi incertae sedis</taxon>
        <taxon>Mucoromycota</taxon>
        <taxon>Glomeromycotina</taxon>
        <taxon>Glomeromycetes</taxon>
        <taxon>Glomerales</taxon>
        <taxon>Glomeraceae</taxon>
        <taxon>Rhizophagus</taxon>
    </lineage>
</organism>
<protein>
    <recommendedName>
        <fullName evidence="2">Serine-threonine/tyrosine-protein kinase catalytic domain-containing protein</fullName>
    </recommendedName>
</protein>
<dbReference type="InterPro" id="IPR001245">
    <property type="entry name" value="Ser-Thr/Tyr_kinase_cat_dom"/>
</dbReference>
<feature type="region of interest" description="Disordered" evidence="1">
    <location>
        <begin position="211"/>
        <end position="245"/>
    </location>
</feature>
<dbReference type="GO" id="GO:0004672">
    <property type="term" value="F:protein kinase activity"/>
    <property type="evidence" value="ECO:0007669"/>
    <property type="project" value="InterPro"/>
</dbReference>
<sequence>MIMWELTSKKPPFSDWFHDVELALAILDGMRPDIVEGTPEFYVDIMKQCWDPDPSQRPDATLLPKIFEEMMESCKMFDNNIYSPIREHQSDIINNSNENSTESVGYITQAYNYSLGKLSLSTELQEDDQPEIEEKKITKEFSIELTNQIEYYESKPINSSFDINTITIEEKIIKQCDDNKLRKPRSKKNPEYNEKRAYKLRKYQIAENRRSITLPEDDVSGSEDSRYATQTYDFTLDGKSEQELQ</sequence>
<dbReference type="Proteomes" id="UP000234323">
    <property type="component" value="Unassembled WGS sequence"/>
</dbReference>
<dbReference type="SUPFAM" id="SSF56112">
    <property type="entry name" value="Protein kinase-like (PK-like)"/>
    <property type="match status" value="1"/>
</dbReference>
<name>A0A2I1G7L8_9GLOM</name>
<feature type="compositionally biased region" description="Basic and acidic residues" evidence="1">
    <location>
        <begin position="236"/>
        <end position="245"/>
    </location>
</feature>
<comment type="caution">
    <text evidence="3">The sequence shown here is derived from an EMBL/GenBank/DDBJ whole genome shotgun (WGS) entry which is preliminary data.</text>
</comment>
<feature type="domain" description="Serine-threonine/tyrosine-protein kinase catalytic" evidence="2">
    <location>
        <begin position="2"/>
        <end position="61"/>
    </location>
</feature>
<dbReference type="InterPro" id="IPR011009">
    <property type="entry name" value="Kinase-like_dom_sf"/>
</dbReference>
<evidence type="ECO:0000313" key="4">
    <source>
        <dbReference type="Proteomes" id="UP000234323"/>
    </source>
</evidence>
<dbReference type="VEuPathDB" id="FungiDB:FUN_013446"/>
<reference evidence="3 4" key="1">
    <citation type="submission" date="2015-10" db="EMBL/GenBank/DDBJ databases">
        <title>Genome analyses suggest a sexual origin of heterokaryosis in a supposedly ancient asexual fungus.</title>
        <authorList>
            <person name="Ropars J."/>
            <person name="Sedzielewska K."/>
            <person name="Noel J."/>
            <person name="Charron P."/>
            <person name="Farinelli L."/>
            <person name="Marton T."/>
            <person name="Kruger M."/>
            <person name="Pelin A."/>
            <person name="Brachmann A."/>
            <person name="Corradi N."/>
        </authorList>
    </citation>
    <scope>NUCLEOTIDE SEQUENCE [LARGE SCALE GENOMIC DNA]</scope>
    <source>
        <strain evidence="3 4">A4</strain>
    </source>
</reference>
<dbReference type="Pfam" id="PF07714">
    <property type="entry name" value="PK_Tyr_Ser-Thr"/>
    <property type="match status" value="1"/>
</dbReference>
<evidence type="ECO:0000256" key="1">
    <source>
        <dbReference type="SAM" id="MobiDB-lite"/>
    </source>
</evidence>
<gene>
    <name evidence="3" type="ORF">RhiirA4_442092</name>
</gene>
<keyword evidence="4" id="KW-1185">Reference proteome</keyword>
<dbReference type="AlphaFoldDB" id="A0A2I1G7L8"/>
<dbReference type="EMBL" id="LLXI01000207">
    <property type="protein sequence ID" value="PKY42625.1"/>
    <property type="molecule type" value="Genomic_DNA"/>
</dbReference>
<dbReference type="VEuPathDB" id="FungiDB:RhiirFUN_020082"/>
<dbReference type="Gene3D" id="1.10.510.10">
    <property type="entry name" value="Transferase(Phosphotransferase) domain 1"/>
    <property type="match status" value="1"/>
</dbReference>
<proteinExistence type="predicted"/>
<evidence type="ECO:0000259" key="2">
    <source>
        <dbReference type="Pfam" id="PF07714"/>
    </source>
</evidence>
<evidence type="ECO:0000313" key="3">
    <source>
        <dbReference type="EMBL" id="PKY42625.1"/>
    </source>
</evidence>